<dbReference type="PROSITE" id="PS51257">
    <property type="entry name" value="PROKAR_LIPOPROTEIN"/>
    <property type="match status" value="1"/>
</dbReference>
<dbReference type="Proteomes" id="UP001055153">
    <property type="component" value="Unassembled WGS sequence"/>
</dbReference>
<reference evidence="2" key="2">
    <citation type="submission" date="2021-08" db="EMBL/GenBank/DDBJ databases">
        <authorList>
            <person name="Tani A."/>
            <person name="Ola A."/>
            <person name="Ogura Y."/>
            <person name="Katsura K."/>
            <person name="Hayashi T."/>
        </authorList>
    </citation>
    <scope>NUCLEOTIDE SEQUENCE</scope>
    <source>
        <strain evidence="2">DSM 17168</strain>
    </source>
</reference>
<comment type="caution">
    <text evidence="2">The sequence shown here is derived from an EMBL/GenBank/DDBJ whole genome shotgun (WGS) entry which is preliminary data.</text>
</comment>
<evidence type="ECO:0000313" key="3">
    <source>
        <dbReference type="Proteomes" id="UP001055153"/>
    </source>
</evidence>
<reference evidence="2" key="1">
    <citation type="journal article" date="2021" name="Front. Microbiol.">
        <title>Comprehensive Comparative Genomics and Phenotyping of Methylobacterium Species.</title>
        <authorList>
            <person name="Alessa O."/>
            <person name="Ogura Y."/>
            <person name="Fujitani Y."/>
            <person name="Takami H."/>
            <person name="Hayashi T."/>
            <person name="Sahin N."/>
            <person name="Tani A."/>
        </authorList>
    </citation>
    <scope>NUCLEOTIDE SEQUENCE</scope>
    <source>
        <strain evidence="2">DSM 17168</strain>
    </source>
</reference>
<feature type="signal peptide" evidence="1">
    <location>
        <begin position="1"/>
        <end position="22"/>
    </location>
</feature>
<dbReference type="RefSeq" id="WP_238240556.1">
    <property type="nucleotide sequence ID" value="NZ_BPQQ01000069.1"/>
</dbReference>
<protein>
    <submittedName>
        <fullName evidence="2">Uncharacterized protein</fullName>
    </submittedName>
</protein>
<evidence type="ECO:0000256" key="1">
    <source>
        <dbReference type="SAM" id="SignalP"/>
    </source>
</evidence>
<name>A0ABQ4SMP1_9HYPH</name>
<organism evidence="2 3">
    <name type="scientific">Methylobacterium isbiliense</name>
    <dbReference type="NCBI Taxonomy" id="315478"/>
    <lineage>
        <taxon>Bacteria</taxon>
        <taxon>Pseudomonadati</taxon>
        <taxon>Pseudomonadota</taxon>
        <taxon>Alphaproteobacteria</taxon>
        <taxon>Hyphomicrobiales</taxon>
        <taxon>Methylobacteriaceae</taxon>
        <taxon>Methylobacterium</taxon>
    </lineage>
</organism>
<proteinExistence type="predicted"/>
<evidence type="ECO:0000313" key="2">
    <source>
        <dbReference type="EMBL" id="GJE03158.1"/>
    </source>
</evidence>
<accession>A0ABQ4SMP1</accession>
<sequence>MLPRLFLVLPLLGLACTVEAHAQAPVRNALKGTCEKLIVGGRDSSATCTDELVNTVQGRRTSFDFSASDGTVVSFSGTGAPQGPQEEFGVEASQPVSVLLLTSKSPQGDVIRDTLSTVGTCRFPPSGPGTSTVACTADTQRGRFEATFATKADAPKP</sequence>
<gene>
    <name evidence="2" type="ORF">GMJLKIPL_5109</name>
</gene>
<feature type="chain" id="PRO_5045316048" evidence="1">
    <location>
        <begin position="23"/>
        <end position="157"/>
    </location>
</feature>
<keyword evidence="3" id="KW-1185">Reference proteome</keyword>
<keyword evidence="1" id="KW-0732">Signal</keyword>
<dbReference type="EMBL" id="BPQQ01000069">
    <property type="protein sequence ID" value="GJE03158.1"/>
    <property type="molecule type" value="Genomic_DNA"/>
</dbReference>